<dbReference type="OrthoDB" id="4183762at2759"/>
<dbReference type="PANTHER" id="PTHR37535:SF4">
    <property type="entry name" value="FLUG DOMAIN-CONTAINING PROTEIN"/>
    <property type="match status" value="1"/>
</dbReference>
<dbReference type="InterPro" id="IPR021842">
    <property type="entry name" value="DUF3435"/>
</dbReference>
<organism evidence="1 2">
    <name type="scientific">Coccidioides immitis RMSCC 2394</name>
    <dbReference type="NCBI Taxonomy" id="404692"/>
    <lineage>
        <taxon>Eukaryota</taxon>
        <taxon>Fungi</taxon>
        <taxon>Dikarya</taxon>
        <taxon>Ascomycota</taxon>
        <taxon>Pezizomycotina</taxon>
        <taxon>Eurotiomycetes</taxon>
        <taxon>Eurotiomycetidae</taxon>
        <taxon>Onygenales</taxon>
        <taxon>Onygenaceae</taxon>
        <taxon>Coccidioides</taxon>
    </lineage>
</organism>
<reference evidence="2" key="1">
    <citation type="journal article" date="2010" name="Genome Res.">
        <title>Population genomic sequencing of Coccidioides fungi reveals recent hybridization and transposon control.</title>
        <authorList>
            <person name="Neafsey D.E."/>
            <person name="Barker B.M."/>
            <person name="Sharpton T.J."/>
            <person name="Stajich J.E."/>
            <person name="Park D.J."/>
            <person name="Whiston E."/>
            <person name="Hung C.-Y."/>
            <person name="McMahan C."/>
            <person name="White J."/>
            <person name="Sykes S."/>
            <person name="Heiman D."/>
            <person name="Young S."/>
            <person name="Zeng Q."/>
            <person name="Abouelleil A."/>
            <person name="Aftuck L."/>
            <person name="Bessette D."/>
            <person name="Brown A."/>
            <person name="FitzGerald M."/>
            <person name="Lui A."/>
            <person name="Macdonald J.P."/>
            <person name="Priest M."/>
            <person name="Orbach M.J."/>
            <person name="Galgiani J.N."/>
            <person name="Kirkland T.N."/>
            <person name="Cole G.T."/>
            <person name="Birren B.W."/>
            <person name="Henn M.R."/>
            <person name="Taylor J.W."/>
            <person name="Rounsley S.D."/>
        </authorList>
    </citation>
    <scope>NUCLEOTIDE SEQUENCE [LARGE SCALE GENOMIC DNA]</scope>
    <source>
        <strain evidence="2">RMSCC 2394</strain>
    </source>
</reference>
<proteinExistence type="predicted"/>
<dbReference type="EMBL" id="DS028099">
    <property type="protein sequence ID" value="KMP09339.1"/>
    <property type="molecule type" value="Genomic_DNA"/>
</dbReference>
<dbReference type="Proteomes" id="UP000054565">
    <property type="component" value="Unassembled WGS sequence"/>
</dbReference>
<sequence length="152" mass="16494">MPNLIGSGFSFALGAQAPARNEIRGLDRVDCNEGKQKYASEGRMWSASAHLPSACSSAGCFGHPPNIDFKFSAPKLYPLSEFSVATTSERNQIMGHSRADIFERYYISVKVKRDVQSAYVGCPAKEAIIQAVGRFSLTHDPRAPPGAVEQSL</sequence>
<protein>
    <submittedName>
        <fullName evidence="1">Uncharacterized protein</fullName>
    </submittedName>
</protein>
<dbReference type="AlphaFoldDB" id="A0A0J6YQ33"/>
<name>A0A0J6YQ33_COCIT</name>
<evidence type="ECO:0000313" key="1">
    <source>
        <dbReference type="EMBL" id="KMP09339.1"/>
    </source>
</evidence>
<dbReference type="STRING" id="404692.A0A0J6YQ33"/>
<dbReference type="Pfam" id="PF11917">
    <property type="entry name" value="DUF3435"/>
    <property type="match status" value="1"/>
</dbReference>
<dbReference type="PANTHER" id="PTHR37535">
    <property type="entry name" value="FLUG DOMAIN PROTEIN"/>
    <property type="match status" value="1"/>
</dbReference>
<accession>A0A0J6YQ33</accession>
<evidence type="ECO:0000313" key="2">
    <source>
        <dbReference type="Proteomes" id="UP000054565"/>
    </source>
</evidence>
<gene>
    <name evidence="1" type="ORF">CIRG_09509</name>
</gene>